<feature type="disulfide bond" description="Redox-active" evidence="14">
    <location>
        <begin position="49"/>
        <end position="52"/>
    </location>
</feature>
<keyword evidence="7 14" id="KW-0249">Electron transport</keyword>
<evidence type="ECO:0000313" key="17">
    <source>
        <dbReference type="Proteomes" id="UP000294721"/>
    </source>
</evidence>
<keyword evidence="9 14" id="KW-0560">Oxidoreductase</keyword>
<evidence type="ECO:0000256" key="1">
    <source>
        <dbReference type="ARBA" id="ARBA00004429"/>
    </source>
</evidence>
<keyword evidence="12 14" id="KW-0143">Chaperone</keyword>
<keyword evidence="6 14" id="KW-0812">Transmembrane</keyword>
<keyword evidence="3 14" id="KW-0813">Transport</keyword>
<comment type="caution">
    <text evidence="14">Lacks conserved residue(s) required for the propagation of feature annotation.</text>
</comment>
<evidence type="ECO:0000256" key="9">
    <source>
        <dbReference type="ARBA" id="ARBA00023002"/>
    </source>
</evidence>
<keyword evidence="8 14" id="KW-1133">Transmembrane helix</keyword>
<evidence type="ECO:0000313" key="16">
    <source>
        <dbReference type="EMBL" id="TCP06941.1"/>
    </source>
</evidence>
<evidence type="ECO:0000256" key="2">
    <source>
        <dbReference type="ARBA" id="ARBA00008823"/>
    </source>
</evidence>
<comment type="similarity">
    <text evidence="2 14">Belongs to the DsbB family.</text>
</comment>
<keyword evidence="13 14" id="KW-0676">Redox-active center</keyword>
<dbReference type="SUPFAM" id="SSF158442">
    <property type="entry name" value="DsbB-like"/>
    <property type="match status" value="1"/>
</dbReference>
<evidence type="ECO:0000256" key="8">
    <source>
        <dbReference type="ARBA" id="ARBA00022989"/>
    </source>
</evidence>
<evidence type="ECO:0000256" key="12">
    <source>
        <dbReference type="ARBA" id="ARBA00023186"/>
    </source>
</evidence>
<feature type="transmembrane region" description="Helical" evidence="15">
    <location>
        <begin position="45"/>
        <end position="70"/>
    </location>
</feature>
<evidence type="ECO:0000256" key="11">
    <source>
        <dbReference type="ARBA" id="ARBA00023157"/>
    </source>
</evidence>
<gene>
    <name evidence="14" type="primary">dsbB</name>
    <name evidence="16" type="ORF">EV680_10934</name>
</gene>
<keyword evidence="11 14" id="KW-1015">Disulfide bond</keyword>
<evidence type="ECO:0000256" key="13">
    <source>
        <dbReference type="ARBA" id="ARBA00023284"/>
    </source>
</evidence>
<dbReference type="Proteomes" id="UP000294721">
    <property type="component" value="Unassembled WGS sequence"/>
</dbReference>
<feature type="transmembrane region" description="Helical" evidence="15">
    <location>
        <begin position="21"/>
        <end position="39"/>
    </location>
</feature>
<evidence type="ECO:0000256" key="15">
    <source>
        <dbReference type="SAM" id="Phobius"/>
    </source>
</evidence>
<keyword evidence="4 14" id="KW-1003">Cell membrane</keyword>
<keyword evidence="5" id="KW-0997">Cell inner membrane</keyword>
<accession>A0ABY2BZT1</accession>
<keyword evidence="10 14" id="KW-0472">Membrane</keyword>
<keyword evidence="17" id="KW-1185">Reference proteome</keyword>
<reference evidence="16 17" key="1">
    <citation type="submission" date="2019-03" db="EMBL/GenBank/DDBJ databases">
        <title>Genomic Encyclopedia of Type Strains, Phase IV (KMG-IV): sequencing the most valuable type-strain genomes for metagenomic binning, comparative biology and taxonomic classification.</title>
        <authorList>
            <person name="Goeker M."/>
        </authorList>
    </citation>
    <scope>NUCLEOTIDE SEQUENCE [LARGE SCALE GENOMIC DNA]</scope>
    <source>
        <strain evidence="16 17">DSM 17474</strain>
    </source>
</reference>
<dbReference type="Pfam" id="PF02600">
    <property type="entry name" value="DsbB"/>
    <property type="match status" value="1"/>
</dbReference>
<sequence length="178" mass="19580">MKCEQTLGKAVNRSIMNLFRKTLWGIVGLSVLTAIGSFFSQYVLGLNPCVLCILQRVSVIAVGVVALLAAFSAQRSRAGRSISALLVSIPALYGAGVAVYQLWLQSLPPGMAPACGAPWTFRLRDWPLFDLWEPVVRGFGDCAVPDYFLGVALPVWSVLYFGFVLLLVWGVWWKSRKL</sequence>
<evidence type="ECO:0000256" key="3">
    <source>
        <dbReference type="ARBA" id="ARBA00022448"/>
    </source>
</evidence>
<feature type="transmembrane region" description="Helical" evidence="15">
    <location>
        <begin position="82"/>
        <end position="103"/>
    </location>
</feature>
<dbReference type="InterPro" id="IPR022920">
    <property type="entry name" value="Disulphide_bond_form_DsbB"/>
</dbReference>
<comment type="subcellular location">
    <subcellularLocation>
        <location evidence="1">Cell inner membrane</location>
        <topology evidence="1">Multi-pass membrane protein</topology>
    </subcellularLocation>
    <subcellularLocation>
        <location evidence="14">Cell membrane</location>
        <topology evidence="14">Multi-pass membrane protein</topology>
    </subcellularLocation>
</comment>
<evidence type="ECO:0000256" key="14">
    <source>
        <dbReference type="HAMAP-Rule" id="MF_00286"/>
    </source>
</evidence>
<evidence type="ECO:0000256" key="4">
    <source>
        <dbReference type="ARBA" id="ARBA00022475"/>
    </source>
</evidence>
<dbReference type="InterPro" id="IPR050183">
    <property type="entry name" value="DsbB"/>
</dbReference>
<evidence type="ECO:0000256" key="6">
    <source>
        <dbReference type="ARBA" id="ARBA00022692"/>
    </source>
</evidence>
<feature type="topological domain" description="Periplasmic" evidence="14">
    <location>
        <begin position="40"/>
        <end position="57"/>
    </location>
</feature>
<feature type="topological domain" description="Cytoplasmic" evidence="14">
    <location>
        <begin position="1"/>
        <end position="22"/>
    </location>
</feature>
<evidence type="ECO:0000256" key="5">
    <source>
        <dbReference type="ARBA" id="ARBA00022519"/>
    </source>
</evidence>
<protein>
    <recommendedName>
        <fullName evidence="14">Disulfide bond formation protein B</fullName>
    </recommendedName>
    <alternativeName>
        <fullName evidence="14">Disulfide oxidoreductase</fullName>
    </alternativeName>
</protein>
<comment type="function">
    <text evidence="14">Required for disulfide bond formation in some periplasmic proteins. Acts by oxidizing the DsbA protein.</text>
</comment>
<name>A0ABY2BZT1_9NEIS</name>
<dbReference type="PANTHER" id="PTHR36570">
    <property type="entry name" value="DISULFIDE BOND FORMATION PROTEIN B"/>
    <property type="match status" value="1"/>
</dbReference>
<dbReference type="PANTHER" id="PTHR36570:SF3">
    <property type="entry name" value="DISULFIDE BOND FORMATION PROTEIN B"/>
    <property type="match status" value="1"/>
</dbReference>
<dbReference type="InterPro" id="IPR003752">
    <property type="entry name" value="DiS_bond_form_DsbB/BdbC"/>
</dbReference>
<feature type="transmembrane region" description="Helical" evidence="15">
    <location>
        <begin position="147"/>
        <end position="172"/>
    </location>
</feature>
<dbReference type="InterPro" id="IPR023380">
    <property type="entry name" value="DsbB-like_sf"/>
</dbReference>
<dbReference type="Gene3D" id="1.20.1550.10">
    <property type="entry name" value="DsbB-like"/>
    <property type="match status" value="1"/>
</dbReference>
<evidence type="ECO:0000256" key="10">
    <source>
        <dbReference type="ARBA" id="ARBA00023136"/>
    </source>
</evidence>
<dbReference type="EMBL" id="SLXE01000009">
    <property type="protein sequence ID" value="TCP06941.1"/>
    <property type="molecule type" value="Genomic_DNA"/>
</dbReference>
<comment type="caution">
    <text evidence="16">The sequence shown here is derived from an EMBL/GenBank/DDBJ whole genome shotgun (WGS) entry which is preliminary data.</text>
</comment>
<dbReference type="HAMAP" id="MF_00286">
    <property type="entry name" value="DsbB"/>
    <property type="match status" value="1"/>
</dbReference>
<evidence type="ECO:0000256" key="7">
    <source>
        <dbReference type="ARBA" id="ARBA00022982"/>
    </source>
</evidence>
<feature type="topological domain" description="Cytoplasmic" evidence="14">
    <location>
        <begin position="175"/>
        <end position="178"/>
    </location>
</feature>
<proteinExistence type="inferred from homology"/>
<organism evidence="16 17">
    <name type="scientific">Uruburuella suis</name>
    <dbReference type="NCBI Taxonomy" id="252130"/>
    <lineage>
        <taxon>Bacteria</taxon>
        <taxon>Pseudomonadati</taxon>
        <taxon>Pseudomonadota</taxon>
        <taxon>Betaproteobacteria</taxon>
        <taxon>Neisseriales</taxon>
        <taxon>Neisseriaceae</taxon>
        <taxon>Uruburuella</taxon>
    </lineage>
</organism>